<feature type="transmembrane region" description="Helical" evidence="1">
    <location>
        <begin position="270"/>
        <end position="300"/>
    </location>
</feature>
<comment type="caution">
    <text evidence="2">The sequence shown here is derived from an EMBL/GenBank/DDBJ whole genome shotgun (WGS) entry which is preliminary data.</text>
</comment>
<dbReference type="InterPro" id="IPR046671">
    <property type="entry name" value="DUF6541"/>
</dbReference>
<reference evidence="2 3" key="1">
    <citation type="submission" date="2023-07" db="EMBL/GenBank/DDBJ databases">
        <title>Sequencing the genomes of 1000 actinobacteria strains.</title>
        <authorList>
            <person name="Klenk H.-P."/>
        </authorList>
    </citation>
    <scope>NUCLEOTIDE SEQUENCE [LARGE SCALE GENOMIC DNA]</scope>
    <source>
        <strain evidence="2 3">DSM 43749</strain>
    </source>
</reference>
<dbReference type="Proteomes" id="UP001268819">
    <property type="component" value="Unassembled WGS sequence"/>
</dbReference>
<keyword evidence="1" id="KW-0472">Membrane</keyword>
<dbReference type="RefSeq" id="WP_310310902.1">
    <property type="nucleotide sequence ID" value="NZ_BAAAXB010000001.1"/>
</dbReference>
<keyword evidence="3" id="KW-1185">Reference proteome</keyword>
<feature type="transmembrane region" description="Helical" evidence="1">
    <location>
        <begin position="312"/>
        <end position="334"/>
    </location>
</feature>
<evidence type="ECO:0000313" key="2">
    <source>
        <dbReference type="EMBL" id="MDR6597535.1"/>
    </source>
</evidence>
<feature type="transmembrane region" description="Helical" evidence="1">
    <location>
        <begin position="97"/>
        <end position="116"/>
    </location>
</feature>
<feature type="transmembrane region" description="Helical" evidence="1">
    <location>
        <begin position="59"/>
        <end position="77"/>
    </location>
</feature>
<feature type="transmembrane region" description="Helical" evidence="1">
    <location>
        <begin position="388"/>
        <end position="406"/>
    </location>
</feature>
<feature type="transmembrane region" description="Helical" evidence="1">
    <location>
        <begin position="28"/>
        <end position="47"/>
    </location>
</feature>
<sequence>MSAALLLLMYWLPGLAFGAAIRLRGWVLAGAAPALTYGLVSIGGLLIGKVGLPWTVPTFAAWAAVASVVAFVVSHLVNRRRPAEPEERLPLRDHLVVAAGLAVGLAVGAVTFLRGIGSLDRLSQDWDAPHHGNLVRWLAEHQTSVVSTAGAIGNQPDNTSYFYPSTYHELLALLLDEAGTSLPVLLNLGALSTVLIWPVGIAALGLAWRLPPLAVAFAAAVSTWFSPFPYDSLWRGPLWPYVAGIALIPALLALVKYLVEPRGVTGPVAIAVVVAGMVGLQTSLAVIVFALLLIIFLCCVFRQVPIDWRRAWPTLLATVLLGLVVSVPLILPSLGAASGVTAALWSSEATPAGAFGQMLTFSGVVAFPQWWIGLPALLGIFVMVRRRLMTWMVVVYAVFGVLYAATVSLETPLVHQLTGFFYNDHWRLAALLPLPGSIAFGVFTAAAGGWLVERRRSRIPSSWPTERVAVAASLVVFLLLAAVSGAYVGRNSSRLAQTYGNGPTVSAAEQEAYRWLGERVRPGERVMNDVVDGSAWMYAVAKVEPVVWTFYGTPPDSPQTYLARNLNKVATSPRVREELDELRVRYVIVGRGFVRPERKTAQGLVGLGRTEGFREVFENEGATIYEIEGQEGVVADGEPTPEPNR</sequence>
<keyword evidence="1" id="KW-0812">Transmembrane</keyword>
<evidence type="ECO:0000256" key="1">
    <source>
        <dbReference type="SAM" id="Phobius"/>
    </source>
</evidence>
<accession>A0ABU1Q3P9</accession>
<name>A0ABU1Q3P9_9PSEU</name>
<dbReference type="EMBL" id="JAVDSG010000001">
    <property type="protein sequence ID" value="MDR6597535.1"/>
    <property type="molecule type" value="Genomic_DNA"/>
</dbReference>
<feature type="transmembrane region" description="Helical" evidence="1">
    <location>
        <begin position="354"/>
        <end position="381"/>
    </location>
</feature>
<organism evidence="2 3">
    <name type="scientific">Saccharothrix longispora</name>
    <dbReference type="NCBI Taxonomy" id="33920"/>
    <lineage>
        <taxon>Bacteria</taxon>
        <taxon>Bacillati</taxon>
        <taxon>Actinomycetota</taxon>
        <taxon>Actinomycetes</taxon>
        <taxon>Pseudonocardiales</taxon>
        <taxon>Pseudonocardiaceae</taxon>
        <taxon>Saccharothrix</taxon>
    </lineage>
</organism>
<evidence type="ECO:0000313" key="3">
    <source>
        <dbReference type="Proteomes" id="UP001268819"/>
    </source>
</evidence>
<gene>
    <name evidence="2" type="ORF">J2S66_005919</name>
</gene>
<dbReference type="Pfam" id="PF20176">
    <property type="entry name" value="DUF6541"/>
    <property type="match status" value="1"/>
</dbReference>
<feature type="transmembrane region" description="Helical" evidence="1">
    <location>
        <begin position="184"/>
        <end position="204"/>
    </location>
</feature>
<feature type="transmembrane region" description="Helical" evidence="1">
    <location>
        <begin position="238"/>
        <end position="258"/>
    </location>
</feature>
<protein>
    <submittedName>
        <fullName evidence="2">Uncharacterized protein</fullName>
    </submittedName>
</protein>
<proteinExistence type="predicted"/>
<keyword evidence="1" id="KW-1133">Transmembrane helix</keyword>
<feature type="transmembrane region" description="Helical" evidence="1">
    <location>
        <begin position="468"/>
        <end position="488"/>
    </location>
</feature>
<feature type="transmembrane region" description="Helical" evidence="1">
    <location>
        <begin position="210"/>
        <end position="226"/>
    </location>
</feature>
<feature type="transmembrane region" description="Helical" evidence="1">
    <location>
        <begin position="426"/>
        <end position="447"/>
    </location>
</feature>